<feature type="compositionally biased region" description="Polar residues" evidence="1">
    <location>
        <begin position="237"/>
        <end position="246"/>
    </location>
</feature>
<dbReference type="Proteomes" id="UP000532311">
    <property type="component" value="Unassembled WGS sequence"/>
</dbReference>
<accession>A0A8H5XWW0</accession>
<feature type="region of interest" description="Disordered" evidence="1">
    <location>
        <begin position="203"/>
        <end position="246"/>
    </location>
</feature>
<proteinExistence type="predicted"/>
<reference evidence="2 3" key="1">
    <citation type="submission" date="2020-05" db="EMBL/GenBank/DDBJ databases">
        <title>Identification and distribution of gene clusters putatively required for synthesis of sphingolipid metabolism inhibitors in phylogenetically diverse species of the filamentous fungus Fusarium.</title>
        <authorList>
            <person name="Kim H.-S."/>
            <person name="Busman M."/>
            <person name="Brown D.W."/>
            <person name="Divon H."/>
            <person name="Uhlig S."/>
            <person name="Proctor R.H."/>
        </authorList>
    </citation>
    <scope>NUCLEOTIDE SEQUENCE [LARGE SCALE GENOMIC DNA]</scope>
    <source>
        <strain evidence="2 3">NRRL 26131</strain>
    </source>
</reference>
<organism evidence="2 3">
    <name type="scientific">Fusarium globosum</name>
    <dbReference type="NCBI Taxonomy" id="78864"/>
    <lineage>
        <taxon>Eukaryota</taxon>
        <taxon>Fungi</taxon>
        <taxon>Dikarya</taxon>
        <taxon>Ascomycota</taxon>
        <taxon>Pezizomycotina</taxon>
        <taxon>Sordariomycetes</taxon>
        <taxon>Hypocreomycetidae</taxon>
        <taxon>Hypocreales</taxon>
        <taxon>Nectriaceae</taxon>
        <taxon>Fusarium</taxon>
        <taxon>Fusarium fujikuroi species complex</taxon>
    </lineage>
</organism>
<protein>
    <submittedName>
        <fullName evidence="2">Uncharacterized protein</fullName>
    </submittedName>
</protein>
<keyword evidence="3" id="KW-1185">Reference proteome</keyword>
<gene>
    <name evidence="2" type="ORF">FGLOB1_10106</name>
</gene>
<name>A0A8H5XWW0_9HYPO</name>
<sequence>MWRETADIEMIRQSSSSATETQVLQLPPGLAQYSLPFDAILCSLLHSQLPCCSVYTGCLPLEEQQAQKISDLEKSLKDQGDALATLKEENTILGEDLAQIRASIQQLAKAKLETQQSLFDNNFQQVRESIDNKTKEVEWKLVEKNSVIEGLRLALSNIAKTVESRKKEIVNQKERLDMYTKSHNMLSNAWIIVNQRVLMETNSDGSTVKRKNSMGREDQGSAKRQSTSAGPEATGDGSFTSTHGSD</sequence>
<evidence type="ECO:0000313" key="3">
    <source>
        <dbReference type="Proteomes" id="UP000532311"/>
    </source>
</evidence>
<evidence type="ECO:0000313" key="2">
    <source>
        <dbReference type="EMBL" id="KAF5701618.1"/>
    </source>
</evidence>
<evidence type="ECO:0000256" key="1">
    <source>
        <dbReference type="SAM" id="MobiDB-lite"/>
    </source>
</evidence>
<dbReference type="EMBL" id="JAAQPF010000478">
    <property type="protein sequence ID" value="KAF5701618.1"/>
    <property type="molecule type" value="Genomic_DNA"/>
</dbReference>
<comment type="caution">
    <text evidence="2">The sequence shown here is derived from an EMBL/GenBank/DDBJ whole genome shotgun (WGS) entry which is preliminary data.</text>
</comment>
<dbReference type="AlphaFoldDB" id="A0A8H5XWW0"/>